<reference evidence="1 2" key="1">
    <citation type="submission" date="2018-11" db="EMBL/GenBank/DDBJ databases">
        <authorList>
            <consortium name="Pathogen Informatics"/>
        </authorList>
    </citation>
    <scope>NUCLEOTIDE SEQUENCE [LARGE SCALE GENOMIC DNA]</scope>
    <source>
        <strain>Denwood</strain>
        <strain evidence="2">Zambia</strain>
    </source>
</reference>
<dbReference type="EMBL" id="UZAL01040353">
    <property type="protein sequence ID" value="VDP76905.1"/>
    <property type="molecule type" value="Genomic_DNA"/>
</dbReference>
<organism evidence="1 2">
    <name type="scientific">Schistosoma mattheei</name>
    <dbReference type="NCBI Taxonomy" id="31246"/>
    <lineage>
        <taxon>Eukaryota</taxon>
        <taxon>Metazoa</taxon>
        <taxon>Spiralia</taxon>
        <taxon>Lophotrochozoa</taxon>
        <taxon>Platyhelminthes</taxon>
        <taxon>Trematoda</taxon>
        <taxon>Digenea</taxon>
        <taxon>Strigeidida</taxon>
        <taxon>Schistosomatoidea</taxon>
        <taxon>Schistosomatidae</taxon>
        <taxon>Schistosoma</taxon>
    </lineage>
</organism>
<dbReference type="Proteomes" id="UP000269396">
    <property type="component" value="Unassembled WGS sequence"/>
</dbReference>
<evidence type="ECO:0000313" key="1">
    <source>
        <dbReference type="EMBL" id="VDP76905.1"/>
    </source>
</evidence>
<dbReference type="AlphaFoldDB" id="A0A183PVI9"/>
<evidence type="ECO:0000313" key="2">
    <source>
        <dbReference type="Proteomes" id="UP000269396"/>
    </source>
</evidence>
<gene>
    <name evidence="1" type="ORF">SMTD_LOCUS18375</name>
</gene>
<protein>
    <submittedName>
        <fullName evidence="1">Uncharacterized protein</fullName>
    </submittedName>
</protein>
<accession>A0A183PVI9</accession>
<name>A0A183PVI9_9TREM</name>
<proteinExistence type="predicted"/>
<keyword evidence="2" id="KW-1185">Reference proteome</keyword>
<sequence length="133" mass="14432">MTFDRTIKAEEDHNGTECLKEIGCIASSSVITSLKVELDDTGRVLQGPQFPQDYCSSSSSSSSSSSGSVNYANIKGDSMIPLLAEVHSNRRNAYGTIESPDKLQLVISGNESTGKTRIIECINWNTDIHCVSR</sequence>